<dbReference type="CDD" id="cd12148">
    <property type="entry name" value="fungal_TF_MHR"/>
    <property type="match status" value="1"/>
</dbReference>
<accession>A0A4S9BY39</accession>
<protein>
    <recommendedName>
        <fullName evidence="2">Transcription factor domain-containing protein</fullName>
    </recommendedName>
</protein>
<feature type="non-terminal residue" evidence="1">
    <location>
        <position position="1"/>
    </location>
</feature>
<proteinExistence type="predicted"/>
<evidence type="ECO:0000313" key="1">
    <source>
        <dbReference type="EMBL" id="THW98915.1"/>
    </source>
</evidence>
<evidence type="ECO:0008006" key="2">
    <source>
        <dbReference type="Google" id="ProtNLM"/>
    </source>
</evidence>
<dbReference type="EMBL" id="QZAS01000086">
    <property type="protein sequence ID" value="THW98915.1"/>
    <property type="molecule type" value="Genomic_DNA"/>
</dbReference>
<organism evidence="1">
    <name type="scientific">Aureobasidium pullulans</name>
    <name type="common">Black yeast</name>
    <name type="synonym">Pullularia pullulans</name>
    <dbReference type="NCBI Taxonomy" id="5580"/>
    <lineage>
        <taxon>Eukaryota</taxon>
        <taxon>Fungi</taxon>
        <taxon>Dikarya</taxon>
        <taxon>Ascomycota</taxon>
        <taxon>Pezizomycotina</taxon>
        <taxon>Dothideomycetes</taxon>
        <taxon>Dothideomycetidae</taxon>
        <taxon>Dothideales</taxon>
        <taxon>Saccotheciaceae</taxon>
        <taxon>Aureobasidium</taxon>
    </lineage>
</organism>
<dbReference type="AlphaFoldDB" id="A0A4S9BY39"/>
<name>A0A4S9BY39_AURPU</name>
<sequence length="367" mass="40180">RQGAACVFVLPHERADSALTSQDQFSTDISDSVMEIVRSMALLTALCAEVGWMLPPALCLYGTVLAPVFLRTSRRCLDLCRGNDLLDPDASSVITRYFHGNCMHAGGLIRLSWILLGEAIRIALAMRLYDEAAYKLASAGTSSGNHTPATDLPHSSTTTISPCINLSLAIPFSCPLHFSESTLITGFKLCQRFYYHAAEVIFHMGCASKQVMHDDSHPLKEPSPTQRANLINSYARLTTVLDDALGCLQSFARVDNTTETSLGGDFSLLNLHVQVANLLVTKFYLRMLVTQRCAEDGLQSLLGLPEDHSSRTYAAVRSAPNQWRALGMACSEYHVRGVANIMRDEKIRLIGATLLEIASSKRGSKLI</sequence>
<reference evidence="1" key="1">
    <citation type="submission" date="2018-10" db="EMBL/GenBank/DDBJ databases">
        <title>Fifty Aureobasidium pullulans genomes reveal a recombining polyextremotolerant generalist.</title>
        <authorList>
            <person name="Gostincar C."/>
            <person name="Turk M."/>
            <person name="Zajc J."/>
            <person name="Gunde-Cimerman N."/>
        </authorList>
    </citation>
    <scope>NUCLEOTIDE SEQUENCE [LARGE SCALE GENOMIC DNA]</scope>
    <source>
        <strain evidence="1">EXF-10085</strain>
    </source>
</reference>
<comment type="caution">
    <text evidence="1">The sequence shown here is derived from an EMBL/GenBank/DDBJ whole genome shotgun (WGS) entry which is preliminary data.</text>
</comment>
<gene>
    <name evidence="1" type="ORF">D6D13_10427</name>
</gene>